<dbReference type="SUPFAM" id="SSF52540">
    <property type="entry name" value="P-loop containing nucleoside triphosphate hydrolases"/>
    <property type="match status" value="1"/>
</dbReference>
<dbReference type="SUPFAM" id="SSF90123">
    <property type="entry name" value="ABC transporter transmembrane region"/>
    <property type="match status" value="1"/>
</dbReference>
<feature type="domain" description="ABC transporter" evidence="6">
    <location>
        <begin position="332"/>
        <end position="543"/>
    </location>
</feature>
<evidence type="ECO:0000313" key="8">
    <source>
        <dbReference type="EMBL" id="SHF58630.1"/>
    </source>
</evidence>
<dbReference type="GO" id="GO:0005886">
    <property type="term" value="C:plasma membrane"/>
    <property type="evidence" value="ECO:0007669"/>
    <property type="project" value="UniProtKB-SubCell"/>
</dbReference>
<dbReference type="GO" id="GO:0015421">
    <property type="term" value="F:ABC-type oligopeptide transporter activity"/>
    <property type="evidence" value="ECO:0007669"/>
    <property type="project" value="TreeGrafter"/>
</dbReference>
<dbReference type="Pfam" id="PF00664">
    <property type="entry name" value="ABC_membrane"/>
    <property type="match status" value="1"/>
</dbReference>
<gene>
    <name evidence="8" type="ORF">SAMN05444320_104183</name>
</gene>
<dbReference type="InterPro" id="IPR017871">
    <property type="entry name" value="ABC_transporter-like_CS"/>
</dbReference>
<dbReference type="PROSITE" id="PS50893">
    <property type="entry name" value="ABC_TRANSPORTER_2"/>
    <property type="match status" value="1"/>
</dbReference>
<dbReference type="PROSITE" id="PS50929">
    <property type="entry name" value="ABC_TM1F"/>
    <property type="match status" value="1"/>
</dbReference>
<dbReference type="InterPro" id="IPR027417">
    <property type="entry name" value="P-loop_NTPase"/>
</dbReference>
<feature type="transmembrane region" description="Helical" evidence="5">
    <location>
        <begin position="255"/>
        <end position="276"/>
    </location>
</feature>
<dbReference type="Gene3D" id="1.20.1560.10">
    <property type="entry name" value="ABC transporter type 1, transmembrane domain"/>
    <property type="match status" value="1"/>
</dbReference>
<keyword evidence="3 5" id="KW-1133">Transmembrane helix</keyword>
<dbReference type="CDD" id="cd07346">
    <property type="entry name" value="ABC_6TM_exporters"/>
    <property type="match status" value="1"/>
</dbReference>
<keyword evidence="4 5" id="KW-0472">Membrane</keyword>
<evidence type="ECO:0000256" key="1">
    <source>
        <dbReference type="ARBA" id="ARBA00004651"/>
    </source>
</evidence>
<keyword evidence="9" id="KW-1185">Reference proteome</keyword>
<dbReference type="PROSITE" id="PS00211">
    <property type="entry name" value="ABC_TRANSPORTER_1"/>
    <property type="match status" value="1"/>
</dbReference>
<proteinExistence type="predicted"/>
<dbReference type="InterPro" id="IPR011527">
    <property type="entry name" value="ABC1_TM_dom"/>
</dbReference>
<dbReference type="Gene3D" id="3.40.50.300">
    <property type="entry name" value="P-loop containing nucleotide triphosphate hydrolases"/>
    <property type="match status" value="1"/>
</dbReference>
<feature type="domain" description="ABC transmembrane type-1" evidence="7">
    <location>
        <begin position="35"/>
        <end position="315"/>
    </location>
</feature>
<feature type="transmembrane region" description="Helical" evidence="5">
    <location>
        <begin position="147"/>
        <end position="166"/>
    </location>
</feature>
<name>A0A1M5CV38_STRHI</name>
<dbReference type="OrthoDB" id="4966664at2"/>
<sequence length="543" mass="57034">MTGTRGPESLTRSRRPLGGGRYLWLILWERPWLVAGTAITSTLWALPGALLPLVIGHGVGAIDARSWRGIWLWALVAAGLGVAQSAFSAVSDFLATGLRLHGVRRTQQLVTAQLARAGTAVRDATTVGEVVTVTSSDLEYIGNGFTVLGRVIGTAVGFVVVAVALLGSSPVLGGVALVGVPLAVLGIKPLFTPLQRRTAAQRERFAEASALGADIVSGLRILRGIGGEQRFLRRFRAASQRVRESGRPIARSEGVLSAANVALPGLVTVVIVWWGARLALDGTLDVGELVAFYAASAYLVVPVTTMTEAADALSGGLVSAHRVLAVLAVPPTRSDPPHPVPLPDGPLSLVDTESGVRVEPGLLTVIDAGEAGAPLADRLAGFADTAPGEDVLVGGVPVRQVALAELRRRVVCAHHSDIWFSGVLREQLTPAHPSLMSVSAAVFAADADDIVNALPAGLDETLGERGWELSGGQRQRLNLARALATDADVLLLDEPTSAVDAHTESRIAERVAELRRGRTTVVFSQSPLWTRWADRALSLRAAV</sequence>
<dbReference type="AlphaFoldDB" id="A0A1M5CV38"/>
<dbReference type="InterPro" id="IPR003439">
    <property type="entry name" value="ABC_transporter-like_ATP-bd"/>
</dbReference>
<dbReference type="PANTHER" id="PTHR43394:SF1">
    <property type="entry name" value="ATP-BINDING CASSETTE SUB-FAMILY B MEMBER 10, MITOCHONDRIAL"/>
    <property type="match status" value="1"/>
</dbReference>
<accession>A0A1M5CV38</accession>
<protein>
    <submittedName>
        <fullName evidence="8">ABC-type multidrug transport system, ATPase and permease component</fullName>
    </submittedName>
</protein>
<keyword evidence="2 5" id="KW-0812">Transmembrane</keyword>
<evidence type="ECO:0000259" key="7">
    <source>
        <dbReference type="PROSITE" id="PS50929"/>
    </source>
</evidence>
<dbReference type="RefSeq" id="WP_073483097.1">
    <property type="nucleotide sequence ID" value="NZ_FQVN01000004.1"/>
</dbReference>
<evidence type="ECO:0000256" key="3">
    <source>
        <dbReference type="ARBA" id="ARBA00022989"/>
    </source>
</evidence>
<feature type="transmembrane region" description="Helical" evidence="5">
    <location>
        <begin position="31"/>
        <end position="50"/>
    </location>
</feature>
<reference evidence="8 9" key="1">
    <citation type="submission" date="2016-11" db="EMBL/GenBank/DDBJ databases">
        <authorList>
            <person name="Jaros S."/>
            <person name="Januszkiewicz K."/>
            <person name="Wedrychowicz H."/>
        </authorList>
    </citation>
    <scope>NUCLEOTIDE SEQUENCE [LARGE SCALE GENOMIC DNA]</scope>
    <source>
        <strain evidence="8 9">DSM 44523</strain>
    </source>
</reference>
<feature type="transmembrane region" description="Helical" evidence="5">
    <location>
        <begin position="70"/>
        <end position="95"/>
    </location>
</feature>
<feature type="transmembrane region" description="Helical" evidence="5">
    <location>
        <begin position="172"/>
        <end position="191"/>
    </location>
</feature>
<dbReference type="InterPro" id="IPR036640">
    <property type="entry name" value="ABC1_TM_sf"/>
</dbReference>
<dbReference type="GO" id="GO:0005524">
    <property type="term" value="F:ATP binding"/>
    <property type="evidence" value="ECO:0007669"/>
    <property type="project" value="InterPro"/>
</dbReference>
<dbReference type="Proteomes" id="UP000184501">
    <property type="component" value="Unassembled WGS sequence"/>
</dbReference>
<dbReference type="EMBL" id="FQVN01000004">
    <property type="protein sequence ID" value="SHF58630.1"/>
    <property type="molecule type" value="Genomic_DNA"/>
</dbReference>
<dbReference type="GO" id="GO:0016887">
    <property type="term" value="F:ATP hydrolysis activity"/>
    <property type="evidence" value="ECO:0007669"/>
    <property type="project" value="InterPro"/>
</dbReference>
<dbReference type="Pfam" id="PF00005">
    <property type="entry name" value="ABC_tran"/>
    <property type="match status" value="1"/>
</dbReference>
<comment type="subcellular location">
    <subcellularLocation>
        <location evidence="1">Cell membrane</location>
        <topology evidence="1">Multi-pass membrane protein</topology>
    </subcellularLocation>
</comment>
<evidence type="ECO:0000256" key="5">
    <source>
        <dbReference type="SAM" id="Phobius"/>
    </source>
</evidence>
<evidence type="ECO:0000256" key="4">
    <source>
        <dbReference type="ARBA" id="ARBA00023136"/>
    </source>
</evidence>
<dbReference type="PANTHER" id="PTHR43394">
    <property type="entry name" value="ATP-DEPENDENT PERMEASE MDL1, MITOCHONDRIAL"/>
    <property type="match status" value="1"/>
</dbReference>
<evidence type="ECO:0000256" key="2">
    <source>
        <dbReference type="ARBA" id="ARBA00022692"/>
    </source>
</evidence>
<dbReference type="STRING" id="2017.SAMN05444320_104183"/>
<evidence type="ECO:0000313" key="9">
    <source>
        <dbReference type="Proteomes" id="UP000184501"/>
    </source>
</evidence>
<organism evidence="8 9">
    <name type="scientific">Streptoalloteichus hindustanus</name>
    <dbReference type="NCBI Taxonomy" id="2017"/>
    <lineage>
        <taxon>Bacteria</taxon>
        <taxon>Bacillati</taxon>
        <taxon>Actinomycetota</taxon>
        <taxon>Actinomycetes</taxon>
        <taxon>Pseudonocardiales</taxon>
        <taxon>Pseudonocardiaceae</taxon>
        <taxon>Streptoalloteichus</taxon>
    </lineage>
</organism>
<evidence type="ECO:0000259" key="6">
    <source>
        <dbReference type="PROSITE" id="PS50893"/>
    </source>
</evidence>
<dbReference type="InterPro" id="IPR039421">
    <property type="entry name" value="Type_1_exporter"/>
</dbReference>